<evidence type="ECO:0000256" key="8">
    <source>
        <dbReference type="ARBA" id="ARBA00023235"/>
    </source>
</evidence>
<evidence type="ECO:0000256" key="1">
    <source>
        <dbReference type="ARBA" id="ARBA00004123"/>
    </source>
</evidence>
<proteinExistence type="inferred from homology"/>
<feature type="compositionally biased region" description="Basic residues" evidence="12">
    <location>
        <begin position="1328"/>
        <end position="1341"/>
    </location>
</feature>
<accession>A0A179I8V8</accession>
<evidence type="ECO:0000256" key="12">
    <source>
        <dbReference type="SAM" id="MobiDB-lite"/>
    </source>
</evidence>
<evidence type="ECO:0000256" key="7">
    <source>
        <dbReference type="ARBA" id="ARBA00023125"/>
    </source>
</evidence>
<evidence type="ECO:0000256" key="4">
    <source>
        <dbReference type="ARBA" id="ARBA00022801"/>
    </source>
</evidence>
<dbReference type="Gene3D" id="3.40.50.300">
    <property type="entry name" value="P-loop containing nucleotide triphosphate hydrolases"/>
    <property type="match status" value="2"/>
</dbReference>
<dbReference type="GO" id="GO:0000724">
    <property type="term" value="P:double-strand break repair via homologous recombination"/>
    <property type="evidence" value="ECO:0007669"/>
    <property type="project" value="TreeGrafter"/>
</dbReference>
<feature type="compositionally biased region" description="Basic residues" evidence="12">
    <location>
        <begin position="1621"/>
        <end position="1635"/>
    </location>
</feature>
<gene>
    <name evidence="15" type="ORF">LLEC1_02300</name>
</gene>
<dbReference type="EC" id="5.6.2.4" evidence="11"/>
<dbReference type="InterPro" id="IPR018982">
    <property type="entry name" value="RQC_domain"/>
</dbReference>
<evidence type="ECO:0000256" key="6">
    <source>
        <dbReference type="ARBA" id="ARBA00022840"/>
    </source>
</evidence>
<keyword evidence="7" id="KW-0238">DNA-binding</keyword>
<feature type="compositionally biased region" description="Polar residues" evidence="12">
    <location>
        <begin position="408"/>
        <end position="417"/>
    </location>
</feature>
<evidence type="ECO:0000256" key="5">
    <source>
        <dbReference type="ARBA" id="ARBA00022806"/>
    </source>
</evidence>
<feature type="compositionally biased region" description="Basic residues" evidence="12">
    <location>
        <begin position="260"/>
        <end position="274"/>
    </location>
</feature>
<dbReference type="PANTHER" id="PTHR13710:SF153">
    <property type="entry name" value="RECQ-LIKE DNA HELICASE BLM"/>
    <property type="match status" value="1"/>
</dbReference>
<feature type="compositionally biased region" description="Acidic residues" evidence="12">
    <location>
        <begin position="1551"/>
        <end position="1563"/>
    </location>
</feature>
<dbReference type="InterPro" id="IPR001650">
    <property type="entry name" value="Helicase_C-like"/>
</dbReference>
<feature type="compositionally biased region" description="Polar residues" evidence="12">
    <location>
        <begin position="204"/>
        <end position="217"/>
    </location>
</feature>
<feature type="compositionally biased region" description="Gly residues" evidence="12">
    <location>
        <begin position="1678"/>
        <end position="1687"/>
    </location>
</feature>
<keyword evidence="4" id="KW-0378">Hydrolase</keyword>
<dbReference type="SMART" id="SM00487">
    <property type="entry name" value="DEXDc"/>
    <property type="match status" value="1"/>
</dbReference>
<dbReference type="SUPFAM" id="SSF52540">
    <property type="entry name" value="P-loop containing nucleoside triphosphate hydrolases"/>
    <property type="match status" value="1"/>
</dbReference>
<evidence type="ECO:0000256" key="10">
    <source>
        <dbReference type="ARBA" id="ARBA00034617"/>
    </source>
</evidence>
<feature type="compositionally biased region" description="Polar residues" evidence="12">
    <location>
        <begin position="314"/>
        <end position="336"/>
    </location>
</feature>
<feature type="region of interest" description="Disordered" evidence="12">
    <location>
        <begin position="247"/>
        <end position="336"/>
    </location>
</feature>
<dbReference type="InterPro" id="IPR036390">
    <property type="entry name" value="WH_DNA-bd_sf"/>
</dbReference>
<dbReference type="CDD" id="cd17920">
    <property type="entry name" value="DEXHc_RecQ"/>
    <property type="match status" value="1"/>
</dbReference>
<evidence type="ECO:0000256" key="9">
    <source>
        <dbReference type="ARBA" id="ARBA00023242"/>
    </source>
</evidence>
<reference evidence="15 16" key="1">
    <citation type="submission" date="2016-03" db="EMBL/GenBank/DDBJ databases">
        <title>Fine-scale spatial genetic structure of a fungal parasite of coffee scale insects.</title>
        <authorList>
            <person name="Jackson D."/>
            <person name="Zemenick K.A."/>
            <person name="Malloure B."/>
            <person name="Quandt C.A."/>
            <person name="James T.Y."/>
        </authorList>
    </citation>
    <scope>NUCLEOTIDE SEQUENCE [LARGE SCALE GENOMIC DNA]</scope>
    <source>
        <strain evidence="15 16">UM487</strain>
    </source>
</reference>
<evidence type="ECO:0000259" key="13">
    <source>
        <dbReference type="PROSITE" id="PS51192"/>
    </source>
</evidence>
<keyword evidence="8" id="KW-0413">Isomerase</keyword>
<feature type="region of interest" description="Disordered" evidence="12">
    <location>
        <begin position="37"/>
        <end position="71"/>
    </location>
</feature>
<dbReference type="InterPro" id="IPR036388">
    <property type="entry name" value="WH-like_DNA-bd_sf"/>
</dbReference>
<dbReference type="GO" id="GO:0006260">
    <property type="term" value="P:DNA replication"/>
    <property type="evidence" value="ECO:0007669"/>
    <property type="project" value="InterPro"/>
</dbReference>
<feature type="compositionally biased region" description="Polar residues" evidence="12">
    <location>
        <begin position="1344"/>
        <end position="1355"/>
    </location>
</feature>
<feature type="region of interest" description="Disordered" evidence="12">
    <location>
        <begin position="1549"/>
        <end position="1687"/>
    </location>
</feature>
<dbReference type="GO" id="GO:0016787">
    <property type="term" value="F:hydrolase activity"/>
    <property type="evidence" value="ECO:0007669"/>
    <property type="project" value="UniProtKB-KW"/>
</dbReference>
<evidence type="ECO:0000256" key="11">
    <source>
        <dbReference type="ARBA" id="ARBA00034808"/>
    </source>
</evidence>
<feature type="domain" description="Helicase ATP-binding" evidence="13">
    <location>
        <begin position="814"/>
        <end position="995"/>
    </location>
</feature>
<dbReference type="GO" id="GO:0005634">
    <property type="term" value="C:nucleus"/>
    <property type="evidence" value="ECO:0007669"/>
    <property type="project" value="UniProtKB-SubCell"/>
</dbReference>
<feature type="region of interest" description="Disordered" evidence="12">
    <location>
        <begin position="204"/>
        <end position="231"/>
    </location>
</feature>
<organism evidence="15 16">
    <name type="scientific">Cordyceps confragosa</name>
    <name type="common">Lecanicillium lecanii</name>
    <dbReference type="NCBI Taxonomy" id="2714763"/>
    <lineage>
        <taxon>Eukaryota</taxon>
        <taxon>Fungi</taxon>
        <taxon>Dikarya</taxon>
        <taxon>Ascomycota</taxon>
        <taxon>Pezizomycotina</taxon>
        <taxon>Sordariomycetes</taxon>
        <taxon>Hypocreomycetidae</taxon>
        <taxon>Hypocreales</taxon>
        <taxon>Cordycipitaceae</taxon>
        <taxon>Akanthomyces</taxon>
    </lineage>
</organism>
<dbReference type="Pfam" id="PF09382">
    <property type="entry name" value="RQC"/>
    <property type="match status" value="1"/>
</dbReference>
<evidence type="ECO:0000259" key="14">
    <source>
        <dbReference type="PROSITE" id="PS51194"/>
    </source>
</evidence>
<dbReference type="EMBL" id="LUKN01002980">
    <property type="protein sequence ID" value="OAQ98199.1"/>
    <property type="molecule type" value="Genomic_DNA"/>
</dbReference>
<feature type="compositionally biased region" description="Polar residues" evidence="12">
    <location>
        <begin position="1636"/>
        <end position="1645"/>
    </location>
</feature>
<feature type="compositionally biased region" description="Polar residues" evidence="12">
    <location>
        <begin position="38"/>
        <end position="54"/>
    </location>
</feature>
<keyword evidence="9" id="KW-0539">Nucleus</keyword>
<dbReference type="GO" id="GO:0005737">
    <property type="term" value="C:cytoplasm"/>
    <property type="evidence" value="ECO:0007669"/>
    <property type="project" value="TreeGrafter"/>
</dbReference>
<feature type="compositionally biased region" description="Low complexity" evidence="12">
    <location>
        <begin position="60"/>
        <end position="71"/>
    </location>
</feature>
<feature type="compositionally biased region" description="Polar residues" evidence="12">
    <location>
        <begin position="113"/>
        <end position="128"/>
    </location>
</feature>
<feature type="region of interest" description="Disordered" evidence="12">
    <location>
        <begin position="382"/>
        <end position="421"/>
    </location>
</feature>
<feature type="region of interest" description="Disordered" evidence="12">
    <location>
        <begin position="101"/>
        <end position="159"/>
    </location>
</feature>
<dbReference type="GO" id="GO:0005524">
    <property type="term" value="F:ATP binding"/>
    <property type="evidence" value="ECO:0007669"/>
    <property type="project" value="UniProtKB-KW"/>
</dbReference>
<dbReference type="PROSITE" id="PS00690">
    <property type="entry name" value="DEAH_ATP_HELICASE"/>
    <property type="match status" value="1"/>
</dbReference>
<name>A0A179I8V8_CORDF</name>
<dbReference type="GO" id="GO:0009378">
    <property type="term" value="F:four-way junction helicase activity"/>
    <property type="evidence" value="ECO:0007669"/>
    <property type="project" value="TreeGrafter"/>
</dbReference>
<evidence type="ECO:0000313" key="15">
    <source>
        <dbReference type="EMBL" id="OAQ98199.1"/>
    </source>
</evidence>
<dbReference type="GO" id="GO:0003677">
    <property type="term" value="F:DNA binding"/>
    <property type="evidence" value="ECO:0007669"/>
    <property type="project" value="UniProtKB-KW"/>
</dbReference>
<evidence type="ECO:0000256" key="3">
    <source>
        <dbReference type="ARBA" id="ARBA00022741"/>
    </source>
</evidence>
<dbReference type="CDD" id="cd18794">
    <property type="entry name" value="SF2_C_RecQ"/>
    <property type="match status" value="1"/>
</dbReference>
<feature type="domain" description="Helicase C-terminal" evidence="14">
    <location>
        <begin position="1025"/>
        <end position="1169"/>
    </location>
</feature>
<dbReference type="Pfam" id="PF16124">
    <property type="entry name" value="RecQ_Zn_bind"/>
    <property type="match status" value="1"/>
</dbReference>
<dbReference type="PROSITE" id="PS51194">
    <property type="entry name" value="HELICASE_CTER"/>
    <property type="match status" value="1"/>
</dbReference>
<dbReference type="InterPro" id="IPR027417">
    <property type="entry name" value="P-loop_NTPase"/>
</dbReference>
<dbReference type="InterPro" id="IPR011545">
    <property type="entry name" value="DEAD/DEAH_box_helicase_dom"/>
</dbReference>
<evidence type="ECO:0000256" key="2">
    <source>
        <dbReference type="ARBA" id="ARBA00005446"/>
    </source>
</evidence>
<dbReference type="Proteomes" id="UP000243081">
    <property type="component" value="Unassembled WGS sequence"/>
</dbReference>
<dbReference type="InterPro" id="IPR004589">
    <property type="entry name" value="DNA_helicase_ATP-dep_RecQ"/>
</dbReference>
<feature type="compositionally biased region" description="Basic and acidic residues" evidence="12">
    <location>
        <begin position="130"/>
        <end position="150"/>
    </location>
</feature>
<feature type="compositionally biased region" description="Low complexity" evidence="12">
    <location>
        <begin position="1423"/>
        <end position="1434"/>
    </location>
</feature>
<comment type="similarity">
    <text evidence="2">Belongs to the helicase family. RecQ subfamily.</text>
</comment>
<dbReference type="PROSITE" id="PS51192">
    <property type="entry name" value="HELICASE_ATP_BIND_1"/>
    <property type="match status" value="1"/>
</dbReference>
<dbReference type="NCBIfam" id="TIGR00614">
    <property type="entry name" value="recQ_fam"/>
    <property type="match status" value="1"/>
</dbReference>
<dbReference type="FunFam" id="3.40.50.300:FF:001975">
    <property type="entry name" value="ATP-dependent DNA helicase"/>
    <property type="match status" value="1"/>
</dbReference>
<dbReference type="Pfam" id="PF00271">
    <property type="entry name" value="Helicase_C"/>
    <property type="match status" value="1"/>
</dbReference>
<dbReference type="InterPro" id="IPR014001">
    <property type="entry name" value="Helicase_ATP-bd"/>
</dbReference>
<dbReference type="Pfam" id="PF00270">
    <property type="entry name" value="DEAD"/>
    <property type="match status" value="1"/>
</dbReference>
<dbReference type="PANTHER" id="PTHR13710">
    <property type="entry name" value="DNA HELICASE RECQ FAMILY MEMBER"/>
    <property type="match status" value="1"/>
</dbReference>
<feature type="compositionally biased region" description="Acidic residues" evidence="12">
    <location>
        <begin position="1391"/>
        <end position="1402"/>
    </location>
</feature>
<dbReference type="OMA" id="MAINWTT"/>
<evidence type="ECO:0000313" key="16">
    <source>
        <dbReference type="Proteomes" id="UP000243081"/>
    </source>
</evidence>
<dbReference type="FunFam" id="3.40.50.300:FF:000537">
    <property type="entry name" value="Bloom syndrome RecQ-like helicase"/>
    <property type="match status" value="1"/>
</dbReference>
<keyword evidence="6" id="KW-0067">ATP-binding</keyword>
<dbReference type="OrthoDB" id="10261556at2759"/>
<dbReference type="SMART" id="SM00956">
    <property type="entry name" value="RQC"/>
    <property type="match status" value="1"/>
</dbReference>
<comment type="caution">
    <text evidence="15">The sequence shown here is derived from an EMBL/GenBank/DDBJ whole genome shotgun (WGS) entry which is preliminary data.</text>
</comment>
<feature type="region of interest" description="Disordered" evidence="12">
    <location>
        <begin position="1318"/>
        <end position="1440"/>
    </location>
</feature>
<feature type="region of interest" description="Disordered" evidence="12">
    <location>
        <begin position="733"/>
        <end position="779"/>
    </location>
</feature>
<dbReference type="InterPro" id="IPR032284">
    <property type="entry name" value="RecQ_Zn-bd"/>
</dbReference>
<dbReference type="GO" id="GO:0005694">
    <property type="term" value="C:chromosome"/>
    <property type="evidence" value="ECO:0007669"/>
    <property type="project" value="TreeGrafter"/>
</dbReference>
<protein>
    <recommendedName>
        <fullName evidence="11">DNA 3'-5' helicase</fullName>
        <ecNumber evidence="11">5.6.2.4</ecNumber>
    </recommendedName>
</protein>
<feature type="compositionally biased region" description="Polar residues" evidence="12">
    <location>
        <begin position="382"/>
        <end position="398"/>
    </location>
</feature>
<sequence length="1687" mass="186666">MTRNNLADHLTWLLNNISLSTPRQLDLPAPAGLYLSASDASNSIPPPSTNSQVLRRQEKPQSSQKSQSLLKLPINGLHERIGHEPSALDTARLSQDNMGRLTSTTKSKKPSLVIQQSGNITPKSSASTIHDVHTSSSRRDPPYSSRKDPIKYSSSKPKAAYQQPISSIGLDFADLDAEDLECMDLTTDTLHSVESLEFVKEVTIQSSGDRSTTSLQPRSGKKRKSSDIDGIEADFEEPFADVYQMLGTEPPISTPAKMSSSRKKGSTSLKRHQKRDVEKQTQSARKARLDSISSVPDDFSSPSRAVAAKRPQFDLSQTRNKVPESSQEQTRANNNDKLSSIAAAPICVQPAESTSVPTDRVEHFIPDSDDEFVTPPSFKIANTSQESRQTRVLQSEASQAIADLPQPQLGTTASPDTSTDDVVMLPPQNDSHSSQAPRILSYLSQNPNILDKRFQQLDVLIQQNAREFRQAIDSRYTKDKRDEIKAEKERLLKQKKSLEALTVSFRSYIEMCDQREALAVQVAKAYVEGMETDKEEAKLDEITELVEQKEKELLKELTAAGVEEADCLDAADDRGTSQSGNIVLGTQHPAGVTVNMSMPSLDPPPGIMHGTQVVHQTQLGGTPGSSYIHHYTANGNSSTIGPGASRADVPFPRAPTSQALHHVASHKGPITIEDADPFEDELMSEFDDDLMFPPARSVKQALKTASHNMVQRDRDEFSEFSDDADMLALAQDYESQQSGKEQSPRSRRVFSETSGNAAPVSRVRSTSRKPAAPARPELTIPPHLMRFPWSPEVQKMLKDRFRMKGFRQNQLEAINATLSGQDAFVLMPTGGGKSLCYQLPAVVRTGKTRGVTIVISPLLSLMQDQVDHMKALGIQAVAFNGECTAEYKRQVMAAFGERSPEHFIELLYITPEMISKNMAFNSALQKLYDNGKFARLVIDEAHCVSQWGHDFRPDYKTLGESRRKFPNVPVMALTATATQNVIVDIRHNLGMRSCKTFSQSFNRPNLYYEVRPKGSGVSSVEYIATLIKSDYACKTGIVYALSRKGTESVAKKLREQGISAYHYHAGMTPPEKVSVQTKWQKGTIKVVVATIAFGMGIDKPDVRFVIHHGLPKSLEGYYQETGRAGRDGKPSDCILLYGRRDITVLKKMILDSEGNAEQKERQMAMLNRVTAFCDNQSDCRRTEVLRYFGEDFTAAQCQKSCDNCRSGKVFEQKDFSDCARSAIQVVRLQEKVTAVQCAEILVGKGYPKHEQQLSDEFYGDCKGLRKHQVVLVIDKLVAEKGLAEKHVVTKYGMAIPYLVVGPEANRFLNCQRKLMLQAPVDGPNPKASKTKKPSTKKTKKAKSQETLNLQSTYVSSPVDKRRARARPLDSEDEEDYPTTSHGYANDGFVISDEEEEDDDDEHDAFAELPSHRPPKPSSKQNGKQAAPQAKAAKPFGPPIYSKKRLEDLSELHQDIVAGFVQEARKVEEHIRNKKELRRPLFSEKDFQEMALNWTTNIERMGRIPGIDADKVREHGPKLLPLLRKHHEMFLEMTGEDDENDEDIVDLISSDIEFEDEDEDEEPSAGETSHFFAPPQRTHPEVSAFHARLEEANQSSEFAPQRQARSKPSFARGGGGGSRGGKNFKRRGNGGVKKRNSSGGNFSRKSSGGFPHASGSGQGGGGASRPSGARKDGKIVKKPGGGIGLMPL</sequence>
<dbReference type="SMART" id="SM00490">
    <property type="entry name" value="HELICc"/>
    <property type="match status" value="1"/>
</dbReference>
<dbReference type="SUPFAM" id="SSF46785">
    <property type="entry name" value="Winged helix' DNA-binding domain"/>
    <property type="match status" value="1"/>
</dbReference>
<dbReference type="Gene3D" id="1.10.10.10">
    <property type="entry name" value="Winged helix-like DNA-binding domain superfamily/Winged helix DNA-binding domain"/>
    <property type="match status" value="1"/>
</dbReference>
<dbReference type="InterPro" id="IPR002464">
    <property type="entry name" value="DNA/RNA_helicase_DEAH_CS"/>
</dbReference>
<keyword evidence="3" id="KW-0547">Nucleotide-binding</keyword>
<keyword evidence="5" id="KW-0347">Helicase</keyword>
<dbReference type="GO" id="GO:0043138">
    <property type="term" value="F:3'-5' DNA helicase activity"/>
    <property type="evidence" value="ECO:0007669"/>
    <property type="project" value="UniProtKB-EC"/>
</dbReference>
<keyword evidence="16" id="KW-1185">Reference proteome</keyword>
<comment type="subcellular location">
    <subcellularLocation>
        <location evidence="1">Nucleus</location>
    </subcellularLocation>
</comment>
<comment type="catalytic activity">
    <reaction evidence="10">
        <text>Couples ATP hydrolysis with the unwinding of duplex DNA by translocating in the 3'-5' direction.</text>
        <dbReference type="EC" id="5.6.2.4"/>
    </reaction>
</comment>